<dbReference type="GO" id="GO:0005886">
    <property type="term" value="C:plasma membrane"/>
    <property type="evidence" value="ECO:0007669"/>
    <property type="project" value="TreeGrafter"/>
</dbReference>
<evidence type="ECO:0000313" key="5">
    <source>
        <dbReference type="Proteomes" id="UP000287033"/>
    </source>
</evidence>
<evidence type="ECO:0000259" key="3">
    <source>
        <dbReference type="PROSITE" id="PS50835"/>
    </source>
</evidence>
<dbReference type="InterPro" id="IPR003599">
    <property type="entry name" value="Ig_sub"/>
</dbReference>
<dbReference type="InterPro" id="IPR013783">
    <property type="entry name" value="Ig-like_fold"/>
</dbReference>
<dbReference type="GO" id="GO:0002376">
    <property type="term" value="P:immune system process"/>
    <property type="evidence" value="ECO:0007669"/>
    <property type="project" value="UniProtKB-KW"/>
</dbReference>
<sequence>MKSLHFPLGLTGGLQPVQSPLRLVTAKDKLATINCNERESTPQSMLWYRQSAGQGLTLIGYIQVGGMVHYEKKDQTRFEITGDGDRNSVAPTLSWSEPYLLMLFAGASSGDVVHQWPFTLAVKEEGTAKLNCYQNGSTRATVLWYRQLPGKGLALIGYLVIGSQANYEEEFNSGFAITRSENDKKSELKLDRVKGSDSAVYYCAASDGAQRLIIAHRHDKNFQ</sequence>
<accession>A0A401STK9</accession>
<dbReference type="SUPFAM" id="SSF48726">
    <property type="entry name" value="Immunoglobulin"/>
    <property type="match status" value="2"/>
</dbReference>
<dbReference type="InterPro" id="IPR003598">
    <property type="entry name" value="Ig_sub2"/>
</dbReference>
<dbReference type="STRING" id="137246.A0A401STK9"/>
<keyword evidence="2" id="KW-0391">Immunity</keyword>
<evidence type="ECO:0000256" key="1">
    <source>
        <dbReference type="ARBA" id="ARBA00022729"/>
    </source>
</evidence>
<dbReference type="InterPro" id="IPR050413">
    <property type="entry name" value="TCR_beta_variable"/>
</dbReference>
<comment type="caution">
    <text evidence="4">The sequence shown here is derived from an EMBL/GenBank/DDBJ whole genome shotgun (WGS) entry which is preliminary data.</text>
</comment>
<name>A0A401STK9_CHIPU</name>
<keyword evidence="5" id="KW-1185">Reference proteome</keyword>
<reference evidence="4 5" key="1">
    <citation type="journal article" date="2018" name="Nat. Ecol. Evol.">
        <title>Shark genomes provide insights into elasmobranch evolution and the origin of vertebrates.</title>
        <authorList>
            <person name="Hara Y"/>
            <person name="Yamaguchi K"/>
            <person name="Onimaru K"/>
            <person name="Kadota M"/>
            <person name="Koyanagi M"/>
            <person name="Keeley SD"/>
            <person name="Tatsumi K"/>
            <person name="Tanaka K"/>
            <person name="Motone F"/>
            <person name="Kageyama Y"/>
            <person name="Nozu R"/>
            <person name="Adachi N"/>
            <person name="Nishimura O"/>
            <person name="Nakagawa R"/>
            <person name="Tanegashima C"/>
            <person name="Kiyatake I"/>
            <person name="Matsumoto R"/>
            <person name="Murakumo K"/>
            <person name="Nishida K"/>
            <person name="Terakita A"/>
            <person name="Kuratani S"/>
            <person name="Sato K"/>
            <person name="Hyodo S Kuraku.S."/>
        </authorList>
    </citation>
    <scope>NUCLEOTIDE SEQUENCE [LARGE SCALE GENOMIC DNA]</scope>
</reference>
<dbReference type="EMBL" id="BEZZ01000538">
    <property type="protein sequence ID" value="GCC33706.1"/>
    <property type="molecule type" value="Genomic_DNA"/>
</dbReference>
<dbReference type="PANTHER" id="PTHR23268">
    <property type="entry name" value="T-CELL RECEPTOR BETA CHAIN"/>
    <property type="match status" value="1"/>
</dbReference>
<dbReference type="SMART" id="SM00408">
    <property type="entry name" value="IGc2"/>
    <property type="match status" value="1"/>
</dbReference>
<proteinExistence type="predicted"/>
<dbReference type="SMART" id="SM00406">
    <property type="entry name" value="IGv"/>
    <property type="match status" value="2"/>
</dbReference>
<feature type="domain" description="Ig-like" evidence="3">
    <location>
        <begin position="98"/>
        <end position="215"/>
    </location>
</feature>
<dbReference type="AlphaFoldDB" id="A0A401STK9"/>
<protein>
    <recommendedName>
        <fullName evidence="3">Ig-like domain-containing protein</fullName>
    </recommendedName>
</protein>
<evidence type="ECO:0000313" key="4">
    <source>
        <dbReference type="EMBL" id="GCC33706.1"/>
    </source>
</evidence>
<dbReference type="OMA" id="NCHEQES"/>
<dbReference type="InterPro" id="IPR013106">
    <property type="entry name" value="Ig_V-set"/>
</dbReference>
<keyword evidence="1" id="KW-0732">Signal</keyword>
<evidence type="ECO:0000256" key="2">
    <source>
        <dbReference type="ARBA" id="ARBA00022859"/>
    </source>
</evidence>
<organism evidence="4 5">
    <name type="scientific">Chiloscyllium punctatum</name>
    <name type="common">Brownbanded bambooshark</name>
    <name type="synonym">Hemiscyllium punctatum</name>
    <dbReference type="NCBI Taxonomy" id="137246"/>
    <lineage>
        <taxon>Eukaryota</taxon>
        <taxon>Metazoa</taxon>
        <taxon>Chordata</taxon>
        <taxon>Craniata</taxon>
        <taxon>Vertebrata</taxon>
        <taxon>Chondrichthyes</taxon>
        <taxon>Elasmobranchii</taxon>
        <taxon>Galeomorphii</taxon>
        <taxon>Galeoidea</taxon>
        <taxon>Orectolobiformes</taxon>
        <taxon>Hemiscylliidae</taxon>
        <taxon>Chiloscyllium</taxon>
    </lineage>
</organism>
<dbReference type="InterPro" id="IPR036179">
    <property type="entry name" value="Ig-like_dom_sf"/>
</dbReference>
<gene>
    <name evidence="4" type="ORF">chiPu_0012176</name>
</gene>
<dbReference type="Pfam" id="PF07686">
    <property type="entry name" value="V-set"/>
    <property type="match status" value="1"/>
</dbReference>
<dbReference type="SMART" id="SM00409">
    <property type="entry name" value="IG"/>
    <property type="match status" value="1"/>
</dbReference>
<dbReference type="InterPro" id="IPR007110">
    <property type="entry name" value="Ig-like_dom"/>
</dbReference>
<dbReference type="Proteomes" id="UP000287033">
    <property type="component" value="Unassembled WGS sequence"/>
</dbReference>
<dbReference type="OrthoDB" id="9360647at2759"/>
<dbReference type="Gene3D" id="2.60.40.10">
    <property type="entry name" value="Immunoglobulins"/>
    <property type="match status" value="2"/>
</dbReference>
<dbReference type="GO" id="GO:0007166">
    <property type="term" value="P:cell surface receptor signaling pathway"/>
    <property type="evidence" value="ECO:0007669"/>
    <property type="project" value="TreeGrafter"/>
</dbReference>
<dbReference type="PROSITE" id="PS50835">
    <property type="entry name" value="IG_LIKE"/>
    <property type="match status" value="1"/>
</dbReference>